<sequence>MFLGRAWRKKRQVPLPTLPVVPLPQPSPMSSQWRPPVHNVQGLERNWWECFFRSHACFCGCGDAITHINHLATRFGRPPTTSTPRGPQAPPVTPYPALPAPEPSPEPWRGAGGDGGRGGDAGGAAGGEGDGGDPDDAALIDAVDLAE</sequence>
<accession>Q77JT6</accession>
<dbReference type="EMBL" id="AF315076">
    <property type="protein sequence ID" value="AAL37158.1"/>
    <property type="molecule type" value="Genomic_DNA"/>
</dbReference>
<feature type="compositionally biased region" description="Pro residues" evidence="1">
    <location>
        <begin position="87"/>
        <end position="106"/>
    </location>
</feature>
<protein>
    <recommendedName>
        <fullName evidence="2">Hepatitis TT virus Orf2/Gyrovirus Vp2 N-terminal domain-containing protein</fullName>
    </recommendedName>
</protein>
<reference evidence="3" key="1">
    <citation type="submission" date="2000-10" db="EMBL/GenBank/DDBJ databases">
        <title>A novel TTV-like genome detected in both feces and blood from patients in a hepatitis outbreak.</title>
        <authorList>
            <person name="Luo K.X."/>
            <person name="He H.T."/>
            <person name="Xiao H."/>
            <person name="Liang W.F."/>
            <person name="Liu D.X."/>
        </authorList>
    </citation>
    <scope>NUCLEOTIDE SEQUENCE</scope>
</reference>
<proteinExistence type="predicted"/>
<name>Q77JT6_9VIRU</name>
<feature type="compositionally biased region" description="Low complexity" evidence="1">
    <location>
        <begin position="74"/>
        <end position="86"/>
    </location>
</feature>
<evidence type="ECO:0000259" key="2">
    <source>
        <dbReference type="Pfam" id="PF02957"/>
    </source>
</evidence>
<evidence type="ECO:0000256" key="1">
    <source>
        <dbReference type="SAM" id="MobiDB-lite"/>
    </source>
</evidence>
<dbReference type="Pfam" id="PF02957">
    <property type="entry name" value="TT_ORF2-like"/>
    <property type="match status" value="1"/>
</dbReference>
<dbReference type="InterPro" id="IPR004118">
    <property type="entry name" value="HEV_TT_vir_Orf2/Gyrovir_Vp2_N"/>
</dbReference>
<feature type="domain" description="Hepatitis TT virus Orf2/Gyrovirus Vp2 N-terminal" evidence="2">
    <location>
        <begin position="41"/>
        <end position="90"/>
    </location>
</feature>
<evidence type="ECO:0000313" key="3">
    <source>
        <dbReference type="EMBL" id="AAL37158.1"/>
    </source>
</evidence>
<organism evidence="3">
    <name type="scientific">TTV-like virus DXL1</name>
    <dbReference type="NCBI Taxonomy" id="167758"/>
    <lineage>
        <taxon>Viruses</taxon>
        <taxon>Monodnaviria</taxon>
        <taxon>Shotokuvirae</taxon>
        <taxon>Commensaviricota</taxon>
        <taxon>Cardeaviricetes</taxon>
        <taxon>Sanitavirales</taxon>
        <taxon>Anelloviridae</taxon>
        <taxon>Torque teno virus</taxon>
    </lineage>
</organism>
<feature type="compositionally biased region" description="Acidic residues" evidence="1">
    <location>
        <begin position="130"/>
        <end position="147"/>
    </location>
</feature>
<feature type="region of interest" description="Disordered" evidence="1">
    <location>
        <begin position="74"/>
        <end position="147"/>
    </location>
</feature>
<feature type="compositionally biased region" description="Gly residues" evidence="1">
    <location>
        <begin position="110"/>
        <end position="129"/>
    </location>
</feature>